<dbReference type="Gene3D" id="3.30.710.10">
    <property type="entry name" value="Potassium Channel Kv1.1, Chain A"/>
    <property type="match status" value="2"/>
</dbReference>
<dbReference type="SUPFAM" id="SSF54695">
    <property type="entry name" value="POZ domain"/>
    <property type="match status" value="2"/>
</dbReference>
<dbReference type="CDD" id="cd18186">
    <property type="entry name" value="BTB_POZ_ZBTB_KLHL-like"/>
    <property type="match status" value="1"/>
</dbReference>
<dbReference type="RefSeq" id="XP_066802411.1">
    <property type="nucleotide sequence ID" value="XM_066947032.1"/>
</dbReference>
<organism evidence="3 4">
    <name type="scientific">Kwoniella newhampshirensis</name>
    <dbReference type="NCBI Taxonomy" id="1651941"/>
    <lineage>
        <taxon>Eukaryota</taxon>
        <taxon>Fungi</taxon>
        <taxon>Dikarya</taxon>
        <taxon>Basidiomycota</taxon>
        <taxon>Agaricomycotina</taxon>
        <taxon>Tremellomycetes</taxon>
        <taxon>Tremellales</taxon>
        <taxon>Cryptococcaceae</taxon>
        <taxon>Kwoniella</taxon>
    </lineage>
</organism>
<comment type="caution">
    <text evidence="3">The sequence shown here is derived from an EMBL/GenBank/DDBJ whole genome shotgun (WGS) entry which is preliminary data.</text>
</comment>
<evidence type="ECO:0000313" key="3">
    <source>
        <dbReference type="EMBL" id="KAK8853225.1"/>
    </source>
</evidence>
<dbReference type="Proteomes" id="UP001388673">
    <property type="component" value="Unassembled WGS sequence"/>
</dbReference>
<feature type="region of interest" description="Disordered" evidence="1">
    <location>
        <begin position="301"/>
        <end position="326"/>
    </location>
</feature>
<dbReference type="PROSITE" id="PS50097">
    <property type="entry name" value="BTB"/>
    <property type="match status" value="1"/>
</dbReference>
<dbReference type="Pfam" id="PF00651">
    <property type="entry name" value="BTB"/>
    <property type="match status" value="1"/>
</dbReference>
<evidence type="ECO:0000256" key="1">
    <source>
        <dbReference type="SAM" id="MobiDB-lite"/>
    </source>
</evidence>
<dbReference type="EMBL" id="JBCAWK010000007">
    <property type="protein sequence ID" value="KAK8853225.1"/>
    <property type="molecule type" value="Genomic_DNA"/>
</dbReference>
<gene>
    <name evidence="3" type="ORF">IAR55_003927</name>
</gene>
<dbReference type="KEGG" id="kne:92181185"/>
<protein>
    <recommendedName>
        <fullName evidence="2">BTB domain-containing protein</fullName>
    </recommendedName>
</protein>
<dbReference type="InterPro" id="IPR000210">
    <property type="entry name" value="BTB/POZ_dom"/>
</dbReference>
<name>A0AAW0YW23_9TREE</name>
<evidence type="ECO:0000259" key="2">
    <source>
        <dbReference type="PROSITE" id="PS50097"/>
    </source>
</evidence>
<accession>A0AAW0YW23</accession>
<feature type="region of interest" description="Disordered" evidence="1">
    <location>
        <begin position="173"/>
        <end position="255"/>
    </location>
</feature>
<dbReference type="SMART" id="SM00225">
    <property type="entry name" value="BTB"/>
    <property type="match status" value="1"/>
</dbReference>
<sequence length="591" mass="66157">MTTSNPSHLLISRNPPRSPAHPQLAPTSTSRHGHLTSPRPAILGRWHHSADELTSPGGHDRLIPETFDGRALPKGHTGLRHMERDGRGWEGGRDELSREDVEEVIEVHPTFLPDSTMPGNVKVIVGRNEFWCHKEILWFASPFFQGLLEGNWAETTQVDAVSVLSSSSYRQSSTVSIQSPSSPPTDTDPPSPVHPAQGQPGYISPTRPPLTQRDSAHHLSRSPPRQQEDDTEEEKYDTDSNVSDEGRKGSVYLDATEEGPTIADILKELRELPETPLGGVRSIADDLDEHTPTLSEVVAQSKPAYPQPSSHPSSHPPPEAKDEQGSNAWTQTHRSVYRPSFSSSIRPLRASATRARGGSAEAVVELHEESVSAFQDFLFWAYPHLECRVTWTNVENLLALSSKLIVSALQKLCEHFLLTHASGRPVMALSLAEEHGNAELYREASRFVLDQPTWDATEMETLSEQTQLKLSKRRNWFLERLLKLGSIDVKKEYSCRPDCPDPTRCQIQLDEKWRQAHSAVCRYGPPQPSVAFRCLRQLETFPTNPSLVMPHPSCQSAAKSWVMSLFDRMFQPKLVSSNPGTEKYWLWISMN</sequence>
<proteinExistence type="predicted"/>
<reference evidence="3 4" key="1">
    <citation type="journal article" date="2024" name="bioRxiv">
        <title>Comparative genomics of Cryptococcus and Kwoniella reveals pathogenesis evolution and contrasting karyotype dynamics via intercentromeric recombination or chromosome fusion.</title>
        <authorList>
            <person name="Coelho M.A."/>
            <person name="David-Palma M."/>
            <person name="Shea T."/>
            <person name="Bowers K."/>
            <person name="McGinley-Smith S."/>
            <person name="Mohammad A.W."/>
            <person name="Gnirke A."/>
            <person name="Yurkov A.M."/>
            <person name="Nowrousian M."/>
            <person name="Sun S."/>
            <person name="Cuomo C.A."/>
            <person name="Heitman J."/>
        </authorList>
    </citation>
    <scope>NUCLEOTIDE SEQUENCE [LARGE SCALE GENOMIC DNA]</scope>
    <source>
        <strain evidence="3 4">CBS 13917</strain>
    </source>
</reference>
<keyword evidence="4" id="KW-1185">Reference proteome</keyword>
<dbReference type="PANTHER" id="PTHR22744:SF17">
    <property type="entry name" value="BTB DOMAIN-CONTAINING PROTEIN"/>
    <property type="match status" value="1"/>
</dbReference>
<dbReference type="GeneID" id="92181185"/>
<feature type="compositionally biased region" description="Pro residues" evidence="1">
    <location>
        <begin position="181"/>
        <end position="193"/>
    </location>
</feature>
<feature type="region of interest" description="Disordered" evidence="1">
    <location>
        <begin position="67"/>
        <end position="97"/>
    </location>
</feature>
<evidence type="ECO:0000313" key="4">
    <source>
        <dbReference type="Proteomes" id="UP001388673"/>
    </source>
</evidence>
<feature type="compositionally biased region" description="Basic and acidic residues" evidence="1">
    <location>
        <begin position="80"/>
        <end position="97"/>
    </location>
</feature>
<dbReference type="InterPro" id="IPR011333">
    <property type="entry name" value="SKP1/BTB/POZ_sf"/>
</dbReference>
<dbReference type="AlphaFoldDB" id="A0AAW0YW23"/>
<feature type="domain" description="BTB" evidence="2">
    <location>
        <begin position="119"/>
        <end position="170"/>
    </location>
</feature>
<dbReference type="PANTHER" id="PTHR22744">
    <property type="entry name" value="HELIX LOOP HELIX PROTEIN 21-RELATED"/>
    <property type="match status" value="1"/>
</dbReference>
<feature type="region of interest" description="Disordered" evidence="1">
    <location>
        <begin position="1"/>
        <end position="40"/>
    </location>
</feature>